<evidence type="ECO:0000313" key="2">
    <source>
        <dbReference type="Proteomes" id="UP001214441"/>
    </source>
</evidence>
<gene>
    <name evidence="1" type="ORF">NMN56_038940</name>
</gene>
<dbReference type="EMBL" id="JANCPR020000067">
    <property type="protein sequence ID" value="MDJ1137835.1"/>
    <property type="molecule type" value="Genomic_DNA"/>
</dbReference>
<organism evidence="1 2">
    <name type="scientific">Streptomyces iconiensis</name>
    <dbReference type="NCBI Taxonomy" id="1384038"/>
    <lineage>
        <taxon>Bacteria</taxon>
        <taxon>Bacillati</taxon>
        <taxon>Actinomycetota</taxon>
        <taxon>Actinomycetes</taxon>
        <taxon>Kitasatosporales</taxon>
        <taxon>Streptomycetaceae</taxon>
        <taxon>Streptomyces</taxon>
    </lineage>
</organism>
<protein>
    <submittedName>
        <fullName evidence="1">Uncharacterized protein</fullName>
    </submittedName>
</protein>
<accession>A0ABT7A933</accession>
<keyword evidence="2" id="KW-1185">Reference proteome</keyword>
<comment type="caution">
    <text evidence="1">The sequence shown here is derived from an EMBL/GenBank/DDBJ whole genome shotgun (WGS) entry which is preliminary data.</text>
</comment>
<dbReference type="RefSeq" id="WP_274044950.1">
    <property type="nucleotide sequence ID" value="NZ_JANCPR020000067.1"/>
</dbReference>
<name>A0ABT7A933_9ACTN</name>
<reference evidence="1 2" key="1">
    <citation type="submission" date="2023-05" db="EMBL/GenBank/DDBJ databases">
        <title>Streptantibioticus silvisoli sp. nov., acidotolerant actinomycetes 1 from pine litter.</title>
        <authorList>
            <person name="Swiecimska M."/>
            <person name="Golinska P."/>
            <person name="Sangal V."/>
            <person name="Wachnowicz B."/>
            <person name="Goodfellow M."/>
        </authorList>
    </citation>
    <scope>NUCLEOTIDE SEQUENCE [LARGE SCALE GENOMIC DNA]</scope>
    <source>
        <strain evidence="1 2">DSM 42109</strain>
    </source>
</reference>
<evidence type="ECO:0000313" key="1">
    <source>
        <dbReference type="EMBL" id="MDJ1137835.1"/>
    </source>
</evidence>
<dbReference type="Proteomes" id="UP001214441">
    <property type="component" value="Unassembled WGS sequence"/>
</dbReference>
<proteinExistence type="predicted"/>
<sequence length="44" mass="4481">MGAVDDEPWEAVCVAGSWVVVHVEAQWAAAARASFGPGRLGGVA</sequence>